<proteinExistence type="predicted"/>
<evidence type="ECO:0000256" key="1">
    <source>
        <dbReference type="ARBA" id="ARBA00022741"/>
    </source>
</evidence>
<dbReference type="PANTHER" id="PTHR16305">
    <property type="entry name" value="TESTICULAR SOLUBLE ADENYLYL CYCLASE"/>
    <property type="match status" value="1"/>
</dbReference>
<dbReference type="GO" id="GO:0005524">
    <property type="term" value="F:ATP binding"/>
    <property type="evidence" value="ECO:0007669"/>
    <property type="project" value="UniProtKB-KW"/>
</dbReference>
<dbReference type="GO" id="GO:0006355">
    <property type="term" value="P:regulation of DNA-templated transcription"/>
    <property type="evidence" value="ECO:0007669"/>
    <property type="project" value="InterPro"/>
</dbReference>
<dbReference type="EMBL" id="FOWE01000004">
    <property type="protein sequence ID" value="SFO21627.1"/>
    <property type="molecule type" value="Genomic_DNA"/>
</dbReference>
<dbReference type="PRINTS" id="PR00038">
    <property type="entry name" value="HTHLUXR"/>
</dbReference>
<dbReference type="Pfam" id="PF13191">
    <property type="entry name" value="AAA_16"/>
    <property type="match status" value="1"/>
</dbReference>
<evidence type="ECO:0000313" key="4">
    <source>
        <dbReference type="EMBL" id="SFO21627.1"/>
    </source>
</evidence>
<name>A0A1I5FD13_9ACTN</name>
<feature type="domain" description="HTH luxR-type" evidence="3">
    <location>
        <begin position="840"/>
        <end position="904"/>
    </location>
</feature>
<dbReference type="InterPro" id="IPR036388">
    <property type="entry name" value="WH-like_DNA-bd_sf"/>
</dbReference>
<dbReference type="InterPro" id="IPR027417">
    <property type="entry name" value="P-loop_NTPase"/>
</dbReference>
<accession>A0A1I5FD13</accession>
<dbReference type="Pfam" id="PF00196">
    <property type="entry name" value="GerE"/>
    <property type="match status" value="1"/>
</dbReference>
<gene>
    <name evidence="4" type="ORF">SAMN05660359_02109</name>
</gene>
<dbReference type="InterPro" id="IPR000792">
    <property type="entry name" value="Tscrpt_reg_LuxR_C"/>
</dbReference>
<sequence length="904" mass="94941">MGVLVGRDVERTAIAALVGAAREGRGGALVVRGVAGSGKSTLLTDASAAAPDTTVLRTSGVESESPLAFAALQRLLWPLRARIDALPSPQQTALRAAMGEVEGEGDRFLAFLGTLSLLSDAAERSPVLAVVDDAHWLDDASAAALLFVARRLQAERIAVLFAARDGEAHGFEAPDLPAVVLDGVTGEAAGTLLTSRAGGVVDPAVRDRLVAATGGNPLALGELAAALTSDQLAGREPLPASLPLTEGVERGFLDRCRRLSDQAQRLLLVATADDTTRLTVVRDAAGQLGVGDDALDEAERTGLLRIDGDTVVLYHPLVRSAVYRAATSAQRRAAHRALAGVLRTDADRRAWHLAAAADRPDDEVVAALDAVAERAAARGGHEAAAAAWARAAELTAGGEARGRRLYLAASSAWLGAHPSRAAALASAAAVDVRDPAIRARLLTLRGQIEWNTRSLDDGYDHVVAAAQVAAGVDEALAQQLAMLAASLAAFGARSPRDVDPAALVPRPGPDAPPRVRAASALLHGFRAVARQDWGTAAECFGDAFALTDALPLDDHVLQPNLGVAAMLVDDDARGLRLHAEQLTAARGAGALSMVEHALTRGAQFQIATGAWAQAAGAAAEALPLTAATGHPGLTALPTAELAVLAALRGDDAADRHLAEVAAIRDAHPIGLSELLVDDLVRWARGLRARQPATALHHLEQISSPGLRRMAALDRLEGAVRAGREDLARTWLRELEAFAEGTGAPAAVAVVEHGRALLAGNRAEEHFRRALDAHATSLRVPDRARTELAFGEHLRRARRRVDAREHLRTALALSEELGAAPWAERAAQELRASGETARRRDVTTATELTPQERQVTDLVRQGLSNRDAAARLFVSPRTVDFHLRNVYSKLGVASRAELAALPLDR</sequence>
<evidence type="ECO:0000259" key="3">
    <source>
        <dbReference type="PROSITE" id="PS50043"/>
    </source>
</evidence>
<keyword evidence="5" id="KW-1185">Reference proteome</keyword>
<dbReference type="Proteomes" id="UP000183642">
    <property type="component" value="Unassembled WGS sequence"/>
</dbReference>
<keyword evidence="2" id="KW-0067">ATP-binding</keyword>
<dbReference type="Gene3D" id="1.10.10.10">
    <property type="entry name" value="Winged helix-like DNA-binding domain superfamily/Winged helix DNA-binding domain"/>
    <property type="match status" value="1"/>
</dbReference>
<dbReference type="InterPro" id="IPR041664">
    <property type="entry name" value="AAA_16"/>
</dbReference>
<dbReference type="PROSITE" id="PS50043">
    <property type="entry name" value="HTH_LUXR_2"/>
    <property type="match status" value="1"/>
</dbReference>
<dbReference type="GO" id="GO:0004016">
    <property type="term" value="F:adenylate cyclase activity"/>
    <property type="evidence" value="ECO:0007669"/>
    <property type="project" value="TreeGrafter"/>
</dbReference>
<dbReference type="SMART" id="SM00421">
    <property type="entry name" value="HTH_LUXR"/>
    <property type="match status" value="1"/>
</dbReference>
<keyword evidence="1" id="KW-0547">Nucleotide-binding</keyword>
<evidence type="ECO:0000256" key="2">
    <source>
        <dbReference type="ARBA" id="ARBA00022840"/>
    </source>
</evidence>
<protein>
    <submittedName>
        <fullName evidence="4">Regulatory protein, luxR family</fullName>
    </submittedName>
</protein>
<dbReference type="SUPFAM" id="SSF52540">
    <property type="entry name" value="P-loop containing nucleoside triphosphate hydrolases"/>
    <property type="match status" value="1"/>
</dbReference>
<organism evidence="4 5">
    <name type="scientific">Geodermatophilus obscurus</name>
    <dbReference type="NCBI Taxonomy" id="1861"/>
    <lineage>
        <taxon>Bacteria</taxon>
        <taxon>Bacillati</taxon>
        <taxon>Actinomycetota</taxon>
        <taxon>Actinomycetes</taxon>
        <taxon>Geodermatophilales</taxon>
        <taxon>Geodermatophilaceae</taxon>
        <taxon>Geodermatophilus</taxon>
    </lineage>
</organism>
<dbReference type="InterPro" id="IPR016032">
    <property type="entry name" value="Sig_transdc_resp-reg_C-effctor"/>
</dbReference>
<dbReference type="GO" id="GO:0005737">
    <property type="term" value="C:cytoplasm"/>
    <property type="evidence" value="ECO:0007669"/>
    <property type="project" value="TreeGrafter"/>
</dbReference>
<reference evidence="5" key="1">
    <citation type="submission" date="2016-10" db="EMBL/GenBank/DDBJ databases">
        <authorList>
            <person name="Varghese N."/>
            <person name="Submissions S."/>
        </authorList>
    </citation>
    <scope>NUCLEOTIDE SEQUENCE [LARGE SCALE GENOMIC DNA]</scope>
    <source>
        <strain evidence="5">DSM 43161</strain>
    </source>
</reference>
<dbReference type="GO" id="GO:0003677">
    <property type="term" value="F:DNA binding"/>
    <property type="evidence" value="ECO:0007669"/>
    <property type="project" value="InterPro"/>
</dbReference>
<dbReference type="CDD" id="cd06170">
    <property type="entry name" value="LuxR_C_like"/>
    <property type="match status" value="1"/>
</dbReference>
<dbReference type="AlphaFoldDB" id="A0A1I5FD13"/>
<evidence type="ECO:0000313" key="5">
    <source>
        <dbReference type="Proteomes" id="UP000183642"/>
    </source>
</evidence>
<dbReference type="SUPFAM" id="SSF46894">
    <property type="entry name" value="C-terminal effector domain of the bipartite response regulators"/>
    <property type="match status" value="1"/>
</dbReference>
<dbReference type="PANTHER" id="PTHR16305:SF35">
    <property type="entry name" value="TRANSCRIPTIONAL ACTIVATOR DOMAIN"/>
    <property type="match status" value="1"/>
</dbReference>